<sequence>MTKVKMMKTIRLRALFVMLAICGITFAQQSDELTDTQVEPDEPALEASMDVTDVKKDSSSNYKKIKLDGIAAVVGDYVILDSDIEKTLIDLKSQGASVEDVTRCGLLGKLMEDRLYAHQAVQDSLLVSDDEVAATTERQIQSFVQQTGSMEKLLQFYRKEDEASLREDINKINKLRMLSEKMQTSIVEEIEITPEEVRQFFNNIPEDERPVFGAEMEIAQIVKAPEPTEKEKQEVIDKLNKIRADVLDNDASFSVKAILYSEDPGSKSDGGFYSITKDTGFDKTFKDVAFSLKQGEISEPFETAFGYHIIYMEKIRGQERDIRHILMQPEISQKALDEVKEELDTIRKHIMEGKYTFAEAALNFSDEKETKFDGGLLRNPVNYDSRFELTKMDPTLYNQVRNLKDDEISYPLLEEDPRGGGPKYKILKVTNRYDEHTANFAQDYTKIQELAKTEKQYKAIKKWMDKHITDTYISVDEDNRDCDFANNWVKE</sequence>
<feature type="domain" description="PpiC" evidence="4">
    <location>
        <begin position="317"/>
        <end position="431"/>
    </location>
</feature>
<accession>A0ABU3L7X5</accession>
<name>A0ABU3L7X5_9FLAO</name>
<keyword evidence="6" id="KW-1185">Reference proteome</keyword>
<dbReference type="InterPro" id="IPR027304">
    <property type="entry name" value="Trigger_fact/SurA_dom_sf"/>
</dbReference>
<proteinExistence type="predicted"/>
<evidence type="ECO:0000259" key="4">
    <source>
        <dbReference type="PROSITE" id="PS50198"/>
    </source>
</evidence>
<keyword evidence="2" id="KW-0697">Rotamase</keyword>
<dbReference type="Pfam" id="PF00639">
    <property type="entry name" value="Rotamase"/>
    <property type="match status" value="2"/>
</dbReference>
<dbReference type="InterPro" id="IPR000297">
    <property type="entry name" value="PPIase_PpiC"/>
</dbReference>
<keyword evidence="1 3" id="KW-0732">Signal</keyword>
<feature type="signal peptide" evidence="3">
    <location>
        <begin position="1"/>
        <end position="27"/>
    </location>
</feature>
<dbReference type="SUPFAM" id="SSF54534">
    <property type="entry name" value="FKBP-like"/>
    <property type="match status" value="2"/>
</dbReference>
<dbReference type="Proteomes" id="UP001250656">
    <property type="component" value="Unassembled WGS sequence"/>
</dbReference>
<comment type="caution">
    <text evidence="5">The sequence shown here is derived from an EMBL/GenBank/DDBJ whole genome shotgun (WGS) entry which is preliminary data.</text>
</comment>
<dbReference type="PANTHER" id="PTHR47637:SF1">
    <property type="entry name" value="CHAPERONE SURA"/>
    <property type="match status" value="1"/>
</dbReference>
<dbReference type="PANTHER" id="PTHR47637">
    <property type="entry name" value="CHAPERONE SURA"/>
    <property type="match status" value="1"/>
</dbReference>
<reference evidence="5 6" key="1">
    <citation type="submission" date="2023-09" db="EMBL/GenBank/DDBJ databases">
        <title>Novel taxa isolated from Blanes Bay.</title>
        <authorList>
            <person name="Rey-Velasco X."/>
            <person name="Lucena T."/>
        </authorList>
    </citation>
    <scope>NUCLEOTIDE SEQUENCE [LARGE SCALE GENOMIC DNA]</scope>
    <source>
        <strain evidence="5 6">S334</strain>
    </source>
</reference>
<dbReference type="Gene3D" id="3.10.50.40">
    <property type="match status" value="2"/>
</dbReference>
<dbReference type="Gene3D" id="1.10.4030.10">
    <property type="entry name" value="Porin chaperone SurA, peptide-binding domain"/>
    <property type="match status" value="1"/>
</dbReference>
<protein>
    <submittedName>
        <fullName evidence="5">Peptidylprolyl isomerase</fullName>
        <ecNumber evidence="5">5.2.1.8</ecNumber>
    </submittedName>
</protein>
<dbReference type="PROSITE" id="PS50198">
    <property type="entry name" value="PPIC_PPIASE_2"/>
    <property type="match status" value="2"/>
</dbReference>
<dbReference type="EC" id="5.2.1.8" evidence="5"/>
<evidence type="ECO:0000313" key="6">
    <source>
        <dbReference type="Proteomes" id="UP001250656"/>
    </source>
</evidence>
<dbReference type="SUPFAM" id="SSF109998">
    <property type="entry name" value="Triger factor/SurA peptide-binding domain-like"/>
    <property type="match status" value="1"/>
</dbReference>
<evidence type="ECO:0000256" key="1">
    <source>
        <dbReference type="ARBA" id="ARBA00022729"/>
    </source>
</evidence>
<feature type="chain" id="PRO_5046589912" evidence="3">
    <location>
        <begin position="28"/>
        <end position="491"/>
    </location>
</feature>
<dbReference type="RefSeq" id="WP_314016085.1">
    <property type="nucleotide sequence ID" value="NZ_JAVTTP010000001.1"/>
</dbReference>
<evidence type="ECO:0000256" key="2">
    <source>
        <dbReference type="PROSITE-ProRule" id="PRU00278"/>
    </source>
</evidence>
<gene>
    <name evidence="5" type="ORF">RQM65_14365</name>
</gene>
<organism evidence="5 6">
    <name type="scientific">Pricia mediterranea</name>
    <dbReference type="NCBI Taxonomy" id="3076079"/>
    <lineage>
        <taxon>Bacteria</taxon>
        <taxon>Pseudomonadati</taxon>
        <taxon>Bacteroidota</taxon>
        <taxon>Flavobacteriia</taxon>
        <taxon>Flavobacteriales</taxon>
        <taxon>Flavobacteriaceae</taxon>
        <taxon>Pricia</taxon>
    </lineage>
</organism>
<dbReference type="InterPro" id="IPR050280">
    <property type="entry name" value="OMP_Chaperone_SurA"/>
</dbReference>
<feature type="domain" description="PpiC" evidence="4">
    <location>
        <begin position="213"/>
        <end position="314"/>
    </location>
</feature>
<keyword evidence="2 5" id="KW-0413">Isomerase</keyword>
<evidence type="ECO:0000313" key="5">
    <source>
        <dbReference type="EMBL" id="MDT7829855.1"/>
    </source>
</evidence>
<dbReference type="GO" id="GO:0003755">
    <property type="term" value="F:peptidyl-prolyl cis-trans isomerase activity"/>
    <property type="evidence" value="ECO:0007669"/>
    <property type="project" value="UniProtKB-EC"/>
</dbReference>
<dbReference type="InterPro" id="IPR046357">
    <property type="entry name" value="PPIase_dom_sf"/>
</dbReference>
<dbReference type="EMBL" id="JAVTTP010000001">
    <property type="protein sequence ID" value="MDT7829855.1"/>
    <property type="molecule type" value="Genomic_DNA"/>
</dbReference>
<evidence type="ECO:0000256" key="3">
    <source>
        <dbReference type="SAM" id="SignalP"/>
    </source>
</evidence>